<dbReference type="PROSITE" id="PS00211">
    <property type="entry name" value="ABC_TRANSPORTER_1"/>
    <property type="match status" value="1"/>
</dbReference>
<dbReference type="InterPro" id="IPR003593">
    <property type="entry name" value="AAA+_ATPase"/>
</dbReference>
<gene>
    <name evidence="5" type="ORF">PO878_07000</name>
</gene>
<feature type="domain" description="ABC transporter" evidence="4">
    <location>
        <begin position="2"/>
        <end position="254"/>
    </location>
</feature>
<evidence type="ECO:0000256" key="1">
    <source>
        <dbReference type="ARBA" id="ARBA00022737"/>
    </source>
</evidence>
<dbReference type="InterPro" id="IPR032781">
    <property type="entry name" value="ABC_tran_Xtn"/>
</dbReference>
<dbReference type="Proteomes" id="UP001216390">
    <property type="component" value="Chromosome"/>
</dbReference>
<dbReference type="FunFam" id="3.40.50.300:FF:000011">
    <property type="entry name" value="Putative ABC transporter ATP-binding component"/>
    <property type="match status" value="1"/>
</dbReference>
<dbReference type="SUPFAM" id="SSF52540">
    <property type="entry name" value="P-loop containing nucleoside triphosphate hydrolases"/>
    <property type="match status" value="2"/>
</dbReference>
<dbReference type="AlphaFoldDB" id="A0AAE9YCD4"/>
<dbReference type="PANTHER" id="PTHR19211">
    <property type="entry name" value="ATP-BINDING TRANSPORT PROTEIN-RELATED"/>
    <property type="match status" value="1"/>
</dbReference>
<dbReference type="GO" id="GO:0016887">
    <property type="term" value="F:ATP hydrolysis activity"/>
    <property type="evidence" value="ECO:0007669"/>
    <property type="project" value="InterPro"/>
</dbReference>
<dbReference type="InterPro" id="IPR017871">
    <property type="entry name" value="ABC_transporter-like_CS"/>
</dbReference>
<evidence type="ECO:0000256" key="3">
    <source>
        <dbReference type="ARBA" id="ARBA00022840"/>
    </source>
</evidence>
<protein>
    <submittedName>
        <fullName evidence="5">ABC-F family ATP-binding cassette domain-containing protein</fullName>
    </submittedName>
</protein>
<dbReference type="Gene3D" id="3.40.50.300">
    <property type="entry name" value="P-loop containing nucleotide triphosphate hydrolases"/>
    <property type="match status" value="2"/>
</dbReference>
<keyword evidence="6" id="KW-1185">Reference proteome</keyword>
<evidence type="ECO:0000259" key="4">
    <source>
        <dbReference type="PROSITE" id="PS50893"/>
    </source>
</evidence>
<sequence length="535" mass="58707">MLTVRDLRVDVGGVVLLDGVTFTVRAGDKVGLVGRNGAGKTTMLKILGSAEPPAHGQVRREGGVGYLPQDPRLDDTAAARTGLEHVLSGRGFDEAVVRMEKLRVAMEEDPSPRAVDRYSRAEERFRLEGGYQADSDVRRLASGLGLADDRLDLPVSALSGGERRRVELARILFAGSDLLLLDEPTNHLDSDAKEWLLEYMRRYRGGLLVISHDLDLLDEAITRVIHLDRGGHDDTGTMYEYKGTYSKYLSQREADEERRRKEAAGRAKEVERLQGVVDRFGAKATKATMAHSIEKRIARIEAEGTEGPRQARQARVRFPDPPRAGRTVLEVEDLSVTYGDNHVFADVTFSMGRGERMLVMGFNGAGKTSLLRTVASVQEPTTGRVDLGLDVVAGYYAQEHEGLDPHRSLLDQLRDAATGQSESELRALLGMFGLTGDKVFQEAGTLSGGEKTKLALTQLVAGRHNLLLLDEPTNNLDPGSREAVAESLAEWPGSIVLVSHDPDFVRALRPDRVLLMPDGDVDHWSDDMLDMVALA</sequence>
<dbReference type="GO" id="GO:0005524">
    <property type="term" value="F:ATP binding"/>
    <property type="evidence" value="ECO:0007669"/>
    <property type="project" value="UniProtKB-KW"/>
</dbReference>
<dbReference type="InterPro" id="IPR027417">
    <property type="entry name" value="P-loop_NTPase"/>
</dbReference>
<dbReference type="PANTHER" id="PTHR19211:SF14">
    <property type="entry name" value="ATP-BINDING CASSETTE SUB-FAMILY F MEMBER 1"/>
    <property type="match status" value="1"/>
</dbReference>
<organism evidence="5 6">
    <name type="scientific">Iamia majanohamensis</name>
    <dbReference type="NCBI Taxonomy" id="467976"/>
    <lineage>
        <taxon>Bacteria</taxon>
        <taxon>Bacillati</taxon>
        <taxon>Actinomycetota</taxon>
        <taxon>Acidimicrobiia</taxon>
        <taxon>Acidimicrobiales</taxon>
        <taxon>Iamiaceae</taxon>
        <taxon>Iamia</taxon>
    </lineage>
</organism>
<dbReference type="CDD" id="cd03221">
    <property type="entry name" value="ABCF_EF-3"/>
    <property type="match status" value="2"/>
</dbReference>
<keyword evidence="2" id="KW-0547">Nucleotide-binding</keyword>
<dbReference type="Pfam" id="PF00005">
    <property type="entry name" value="ABC_tran"/>
    <property type="match status" value="2"/>
</dbReference>
<evidence type="ECO:0000313" key="5">
    <source>
        <dbReference type="EMBL" id="WCO68474.1"/>
    </source>
</evidence>
<dbReference type="FunFam" id="3.40.50.300:FF:000597">
    <property type="entry name" value="ABC transporter ATP-binding protein"/>
    <property type="match status" value="1"/>
</dbReference>
<dbReference type="EMBL" id="CP116942">
    <property type="protein sequence ID" value="WCO68474.1"/>
    <property type="molecule type" value="Genomic_DNA"/>
</dbReference>
<name>A0AAE9YCD4_9ACTN</name>
<evidence type="ECO:0000256" key="2">
    <source>
        <dbReference type="ARBA" id="ARBA00022741"/>
    </source>
</evidence>
<dbReference type="SMART" id="SM00382">
    <property type="entry name" value="AAA"/>
    <property type="match status" value="2"/>
</dbReference>
<dbReference type="KEGG" id="ima:PO878_07000"/>
<evidence type="ECO:0000313" key="6">
    <source>
        <dbReference type="Proteomes" id="UP001216390"/>
    </source>
</evidence>
<dbReference type="InterPro" id="IPR003439">
    <property type="entry name" value="ABC_transporter-like_ATP-bd"/>
</dbReference>
<dbReference type="PROSITE" id="PS50893">
    <property type="entry name" value="ABC_TRANSPORTER_2"/>
    <property type="match status" value="2"/>
</dbReference>
<feature type="domain" description="ABC transporter" evidence="4">
    <location>
        <begin position="329"/>
        <end position="534"/>
    </location>
</feature>
<keyword evidence="1" id="KW-0677">Repeat</keyword>
<dbReference type="RefSeq" id="WP_272737991.1">
    <property type="nucleotide sequence ID" value="NZ_CP116942.1"/>
</dbReference>
<keyword evidence="3 5" id="KW-0067">ATP-binding</keyword>
<dbReference type="Pfam" id="PF12848">
    <property type="entry name" value="ABC_tran_Xtn"/>
    <property type="match status" value="1"/>
</dbReference>
<accession>A0AAE9YCD4</accession>
<proteinExistence type="predicted"/>
<dbReference type="InterPro" id="IPR050611">
    <property type="entry name" value="ABCF"/>
</dbReference>
<reference evidence="5" key="1">
    <citation type="submission" date="2023-01" db="EMBL/GenBank/DDBJ databases">
        <title>The diversity of Class Acidimicrobiia in South China Sea sediment environments and the proposal of Iamia marina sp. nov., a novel species of the genus Iamia.</title>
        <authorList>
            <person name="He Y."/>
            <person name="Tian X."/>
        </authorList>
    </citation>
    <scope>NUCLEOTIDE SEQUENCE</scope>
    <source>
        <strain evidence="5">DSM 19957</strain>
    </source>
</reference>